<dbReference type="GeneID" id="37175593"/>
<evidence type="ECO:0000256" key="1">
    <source>
        <dbReference type="ARBA" id="ARBA00001961"/>
    </source>
</evidence>
<evidence type="ECO:0000256" key="3">
    <source>
        <dbReference type="ARBA" id="ARBA00022964"/>
    </source>
</evidence>
<dbReference type="GO" id="GO:0004656">
    <property type="term" value="F:procollagen-proline 4-dioxygenase activity"/>
    <property type="evidence" value="ECO:0007669"/>
    <property type="project" value="TreeGrafter"/>
</dbReference>
<dbReference type="AlphaFoldDB" id="A0A8T8X428"/>
<evidence type="ECO:0000313" key="7">
    <source>
        <dbReference type="EMBL" id="RAH82801.1"/>
    </source>
</evidence>
<evidence type="ECO:0000313" key="8">
    <source>
        <dbReference type="Proteomes" id="UP000249497"/>
    </source>
</evidence>
<keyword evidence="2" id="KW-0479">Metal-binding</keyword>
<sequence length="291" mass="33050">MAWRTKAEFLPAQPPANAQCHRIDFTQSNPPLPEYKDLCAAVIDNAFTKEECDELLRLAEASTIPSTKPGDRTAAAAAAAAREPTWERAMINLGNGKQALAVDTRNCGRIIYDSPELANKLLARLRPFLQELGGIEVIDHQPRVTGLAGRNAVYRLTRLNERLRFLKYEGGEYFRPHWDGRYRTPDGRETSYYTVHLYLNGDGEQDRAELMREMKRVEKGEGVVNMDTQGPLLGGATSFLPRFEEKERHLRIFPRTGSVLVFQQNDLLHGGDPVIRGVKYTMRTDIMYRRD</sequence>
<protein>
    <recommendedName>
        <fullName evidence="6">Prolyl 4-hydroxylase alpha subunit domain-containing protein</fullName>
    </recommendedName>
</protein>
<dbReference type="PANTHER" id="PTHR10869:SF241">
    <property type="entry name" value="FE2OG DIOXYGENASE DOMAIN-CONTAINING PROTEIN"/>
    <property type="match status" value="1"/>
</dbReference>
<dbReference type="FunFam" id="2.60.120.620:FF:000045">
    <property type="entry name" value="Uncharacterized protein"/>
    <property type="match status" value="1"/>
</dbReference>
<name>A0A8T8X428_ASPJA</name>
<dbReference type="Proteomes" id="UP000249497">
    <property type="component" value="Unassembled WGS sequence"/>
</dbReference>
<dbReference type="GO" id="GO:0005506">
    <property type="term" value="F:iron ion binding"/>
    <property type="evidence" value="ECO:0007669"/>
    <property type="project" value="InterPro"/>
</dbReference>
<evidence type="ECO:0000259" key="6">
    <source>
        <dbReference type="SMART" id="SM00702"/>
    </source>
</evidence>
<dbReference type="InterPro" id="IPR044862">
    <property type="entry name" value="Pro_4_hyd_alph_FE2OG_OXY"/>
</dbReference>
<dbReference type="InterPro" id="IPR045054">
    <property type="entry name" value="P4HA-like"/>
</dbReference>
<comment type="cofactor">
    <cofactor evidence="1">
        <name>L-ascorbate</name>
        <dbReference type="ChEBI" id="CHEBI:38290"/>
    </cofactor>
</comment>
<dbReference type="Pfam" id="PF13640">
    <property type="entry name" value="2OG-FeII_Oxy_3"/>
    <property type="match status" value="1"/>
</dbReference>
<dbReference type="RefSeq" id="XP_025528695.1">
    <property type="nucleotide sequence ID" value="XM_025671901.1"/>
</dbReference>
<dbReference type="SMART" id="SM00702">
    <property type="entry name" value="P4Hc"/>
    <property type="match status" value="1"/>
</dbReference>
<dbReference type="GO" id="GO:0005783">
    <property type="term" value="C:endoplasmic reticulum"/>
    <property type="evidence" value="ECO:0007669"/>
    <property type="project" value="TreeGrafter"/>
</dbReference>
<keyword evidence="3" id="KW-0223">Dioxygenase</keyword>
<dbReference type="GO" id="GO:0031418">
    <property type="term" value="F:L-ascorbic acid binding"/>
    <property type="evidence" value="ECO:0007669"/>
    <property type="project" value="InterPro"/>
</dbReference>
<keyword evidence="8" id="KW-1185">Reference proteome</keyword>
<dbReference type="InterPro" id="IPR006620">
    <property type="entry name" value="Pro_4_hyd_alph"/>
</dbReference>
<dbReference type="OrthoDB" id="69177at2759"/>
<keyword evidence="5" id="KW-0408">Iron</keyword>
<feature type="domain" description="Prolyl 4-hydroxylase alpha subunit" evidence="6">
    <location>
        <begin position="38"/>
        <end position="287"/>
    </location>
</feature>
<dbReference type="Gene3D" id="2.60.120.620">
    <property type="entry name" value="q2cbj1_9rhob like domain"/>
    <property type="match status" value="1"/>
</dbReference>
<dbReference type="PANTHER" id="PTHR10869">
    <property type="entry name" value="PROLYL 4-HYDROXYLASE ALPHA SUBUNIT"/>
    <property type="match status" value="1"/>
</dbReference>
<evidence type="ECO:0000256" key="5">
    <source>
        <dbReference type="ARBA" id="ARBA00023004"/>
    </source>
</evidence>
<accession>A0A8T8X428</accession>
<reference evidence="7 8" key="1">
    <citation type="submission" date="2018-02" db="EMBL/GenBank/DDBJ databases">
        <title>The genomes of Aspergillus section Nigri reveals drivers in fungal speciation.</title>
        <authorList>
            <consortium name="DOE Joint Genome Institute"/>
            <person name="Vesth T.C."/>
            <person name="Nybo J."/>
            <person name="Theobald S."/>
            <person name="Brandl J."/>
            <person name="Frisvad J.C."/>
            <person name="Nielsen K.F."/>
            <person name="Lyhne E.K."/>
            <person name="Kogle M.E."/>
            <person name="Kuo A."/>
            <person name="Riley R."/>
            <person name="Clum A."/>
            <person name="Nolan M."/>
            <person name="Lipzen A."/>
            <person name="Salamov A."/>
            <person name="Henrissat B."/>
            <person name="Wiebenga A."/>
            <person name="De vries R.P."/>
            <person name="Grigoriev I.V."/>
            <person name="Mortensen U.H."/>
            <person name="Andersen M.R."/>
            <person name="Baker S.E."/>
        </authorList>
    </citation>
    <scope>NUCLEOTIDE SEQUENCE [LARGE SCALE GENOMIC DNA]</scope>
    <source>
        <strain evidence="7 8">CBS 114.51</strain>
    </source>
</reference>
<proteinExistence type="predicted"/>
<gene>
    <name evidence="7" type="ORF">BO86DRAFT_388626</name>
</gene>
<keyword evidence="4" id="KW-0560">Oxidoreductase</keyword>
<dbReference type="EMBL" id="KZ824787">
    <property type="protein sequence ID" value="RAH82801.1"/>
    <property type="molecule type" value="Genomic_DNA"/>
</dbReference>
<evidence type="ECO:0000256" key="2">
    <source>
        <dbReference type="ARBA" id="ARBA00022723"/>
    </source>
</evidence>
<organism evidence="7 8">
    <name type="scientific">Aspergillus japonicus CBS 114.51</name>
    <dbReference type="NCBI Taxonomy" id="1448312"/>
    <lineage>
        <taxon>Eukaryota</taxon>
        <taxon>Fungi</taxon>
        <taxon>Dikarya</taxon>
        <taxon>Ascomycota</taxon>
        <taxon>Pezizomycotina</taxon>
        <taxon>Eurotiomycetes</taxon>
        <taxon>Eurotiomycetidae</taxon>
        <taxon>Eurotiales</taxon>
        <taxon>Aspergillaceae</taxon>
        <taxon>Aspergillus</taxon>
        <taxon>Aspergillus subgen. Circumdati</taxon>
    </lineage>
</organism>
<evidence type="ECO:0000256" key="4">
    <source>
        <dbReference type="ARBA" id="ARBA00023002"/>
    </source>
</evidence>